<dbReference type="Proteomes" id="UP000805193">
    <property type="component" value="Unassembled WGS sequence"/>
</dbReference>
<reference evidence="1 2" key="1">
    <citation type="journal article" date="2020" name="Cell">
        <title>Large-Scale Comparative Analyses of Tick Genomes Elucidate Their Genetic Diversity and Vector Capacities.</title>
        <authorList>
            <consortium name="Tick Genome and Microbiome Consortium (TIGMIC)"/>
            <person name="Jia N."/>
            <person name="Wang J."/>
            <person name="Shi W."/>
            <person name="Du L."/>
            <person name="Sun Y."/>
            <person name="Zhan W."/>
            <person name="Jiang J.F."/>
            <person name="Wang Q."/>
            <person name="Zhang B."/>
            <person name="Ji P."/>
            <person name="Bell-Sakyi L."/>
            <person name="Cui X.M."/>
            <person name="Yuan T.T."/>
            <person name="Jiang B.G."/>
            <person name="Yang W.F."/>
            <person name="Lam T.T."/>
            <person name="Chang Q.C."/>
            <person name="Ding S.J."/>
            <person name="Wang X.J."/>
            <person name="Zhu J.G."/>
            <person name="Ruan X.D."/>
            <person name="Zhao L."/>
            <person name="Wei J.T."/>
            <person name="Ye R.Z."/>
            <person name="Que T.C."/>
            <person name="Du C.H."/>
            <person name="Zhou Y.H."/>
            <person name="Cheng J.X."/>
            <person name="Dai P.F."/>
            <person name="Guo W.B."/>
            <person name="Han X.H."/>
            <person name="Huang E.J."/>
            <person name="Li L.F."/>
            <person name="Wei W."/>
            <person name="Gao Y.C."/>
            <person name="Liu J.Z."/>
            <person name="Shao H.Z."/>
            <person name="Wang X."/>
            <person name="Wang C.C."/>
            <person name="Yang T.C."/>
            <person name="Huo Q.B."/>
            <person name="Li W."/>
            <person name="Chen H.Y."/>
            <person name="Chen S.E."/>
            <person name="Zhou L.G."/>
            <person name="Ni X.B."/>
            <person name="Tian J.H."/>
            <person name="Sheng Y."/>
            <person name="Liu T."/>
            <person name="Pan Y.S."/>
            <person name="Xia L.Y."/>
            <person name="Li J."/>
            <person name="Zhao F."/>
            <person name="Cao W.C."/>
        </authorList>
    </citation>
    <scope>NUCLEOTIDE SEQUENCE [LARGE SCALE GENOMIC DNA]</scope>
    <source>
        <strain evidence="1">Iper-2018</strain>
    </source>
</reference>
<accession>A0AC60PQ80</accession>
<sequence>YKQLSKPKVQFIVLSVTRLTNYTFTRLIPDPARNTSKIHLCGTVRSFKKYVDATLTKDTQDAILYVSSLSSGFIR</sequence>
<comment type="caution">
    <text evidence="1">The sequence shown here is derived from an EMBL/GenBank/DDBJ whole genome shotgun (WGS) entry which is preliminary data.</text>
</comment>
<proteinExistence type="predicted"/>
<gene>
    <name evidence="1" type="ORF">HPB47_001444</name>
</gene>
<feature type="non-terminal residue" evidence="1">
    <location>
        <position position="1"/>
    </location>
</feature>
<keyword evidence="2" id="KW-1185">Reference proteome</keyword>
<evidence type="ECO:0000313" key="1">
    <source>
        <dbReference type="EMBL" id="KAG0422781.1"/>
    </source>
</evidence>
<evidence type="ECO:0000313" key="2">
    <source>
        <dbReference type="Proteomes" id="UP000805193"/>
    </source>
</evidence>
<feature type="non-terminal residue" evidence="1">
    <location>
        <position position="75"/>
    </location>
</feature>
<organism evidence="1 2">
    <name type="scientific">Ixodes persulcatus</name>
    <name type="common">Taiga tick</name>
    <dbReference type="NCBI Taxonomy" id="34615"/>
    <lineage>
        <taxon>Eukaryota</taxon>
        <taxon>Metazoa</taxon>
        <taxon>Ecdysozoa</taxon>
        <taxon>Arthropoda</taxon>
        <taxon>Chelicerata</taxon>
        <taxon>Arachnida</taxon>
        <taxon>Acari</taxon>
        <taxon>Parasitiformes</taxon>
        <taxon>Ixodida</taxon>
        <taxon>Ixodoidea</taxon>
        <taxon>Ixodidae</taxon>
        <taxon>Ixodinae</taxon>
        <taxon>Ixodes</taxon>
    </lineage>
</organism>
<protein>
    <submittedName>
        <fullName evidence="1">Uncharacterized protein</fullName>
    </submittedName>
</protein>
<name>A0AC60PQ80_IXOPE</name>
<dbReference type="EMBL" id="JABSTQ010010184">
    <property type="protein sequence ID" value="KAG0422781.1"/>
    <property type="molecule type" value="Genomic_DNA"/>
</dbReference>